<evidence type="ECO:0000259" key="3">
    <source>
        <dbReference type="Pfam" id="PF04225"/>
    </source>
</evidence>
<feature type="region of interest" description="Disordered" evidence="1">
    <location>
        <begin position="77"/>
        <end position="99"/>
    </location>
</feature>
<keyword evidence="2" id="KW-0812">Transmembrane</keyword>
<evidence type="ECO:0000313" key="6">
    <source>
        <dbReference type="Proteomes" id="UP000028602"/>
    </source>
</evidence>
<name>A0A085JKV2_9GAMM</name>
<evidence type="ECO:0000256" key="2">
    <source>
        <dbReference type="SAM" id="Phobius"/>
    </source>
</evidence>
<dbReference type="InterPro" id="IPR007340">
    <property type="entry name" value="LysM_Opacity-associatedA"/>
</dbReference>
<feature type="domain" description="Opacity-associated protein A-like N-terminal" evidence="4">
    <location>
        <begin position="25"/>
        <end position="51"/>
    </location>
</feature>
<evidence type="ECO:0000259" key="4">
    <source>
        <dbReference type="Pfam" id="PF08525"/>
    </source>
</evidence>
<dbReference type="GO" id="GO:0042834">
    <property type="term" value="F:peptidoglycan binding"/>
    <property type="evidence" value="ECO:0007669"/>
    <property type="project" value="InterPro"/>
</dbReference>
<dbReference type="Pfam" id="PF08525">
    <property type="entry name" value="OapA_N"/>
    <property type="match status" value="1"/>
</dbReference>
<keyword evidence="2" id="KW-0472">Membrane</keyword>
<feature type="domain" description="Opacity-associated protein A LysM-like" evidence="3">
    <location>
        <begin position="96"/>
        <end position="178"/>
    </location>
</feature>
<dbReference type="Pfam" id="PF04225">
    <property type="entry name" value="LysM_OapA"/>
    <property type="match status" value="1"/>
</dbReference>
<gene>
    <name evidence="5" type="ORF">GTPT_1040</name>
</gene>
<feature type="transmembrane region" description="Helical" evidence="2">
    <location>
        <begin position="31"/>
        <end position="50"/>
    </location>
</feature>
<dbReference type="Proteomes" id="UP000028602">
    <property type="component" value="Unassembled WGS sequence"/>
</dbReference>
<evidence type="ECO:0000256" key="1">
    <source>
        <dbReference type="SAM" id="MobiDB-lite"/>
    </source>
</evidence>
<dbReference type="AlphaFoldDB" id="A0A085JKV2"/>
<protein>
    <submittedName>
        <fullName evidence="5">Putative cell envelope opacity-associated protein A</fullName>
    </submittedName>
</protein>
<reference evidence="5 6" key="1">
    <citation type="submission" date="2014-05" db="EMBL/GenBank/DDBJ databases">
        <title>ATOL: Assembling a taxonomically balanced genome-scale reconstruction of the evolutionary history of the Enterobacteriaceae.</title>
        <authorList>
            <person name="Plunkett G.III."/>
            <person name="Neeno-Eckwall E.C."/>
            <person name="Glasner J.D."/>
            <person name="Perna N.T."/>
        </authorList>
    </citation>
    <scope>NUCLEOTIDE SEQUENCE [LARGE SCALE GENOMIC DNA]</scope>
    <source>
        <strain evidence="5 6">ATCC 33301</strain>
    </source>
</reference>
<dbReference type="EMBL" id="JMPR01000018">
    <property type="protein sequence ID" value="KFD21098.1"/>
    <property type="molecule type" value="Genomic_DNA"/>
</dbReference>
<keyword evidence="2" id="KW-1133">Transmembrane helix</keyword>
<dbReference type="InterPro" id="IPR013731">
    <property type="entry name" value="OapA_N"/>
</dbReference>
<dbReference type="RefSeq" id="WP_038010994.1">
    <property type="nucleotide sequence ID" value="NZ_ATMJ01000049.1"/>
</dbReference>
<accession>A0A085JKV2</accession>
<keyword evidence="6" id="KW-1185">Reference proteome</keyword>
<dbReference type="OrthoDB" id="6398769at2"/>
<proteinExistence type="predicted"/>
<organism evidence="5 6">
    <name type="scientific">Tatumella ptyseos ATCC 33301</name>
    <dbReference type="NCBI Taxonomy" id="1005995"/>
    <lineage>
        <taxon>Bacteria</taxon>
        <taxon>Pseudomonadati</taxon>
        <taxon>Pseudomonadota</taxon>
        <taxon>Gammaproteobacteria</taxon>
        <taxon>Enterobacterales</taxon>
        <taxon>Erwiniaceae</taxon>
        <taxon>Tatumella</taxon>
    </lineage>
</organism>
<sequence>MRKQRINGSTTFVSAMGHWPEKLHWMDPLSLFHRWGIFAGVVLLIVGFLLPGETQQFPVEHAITPPSSTVMQAQLDNPQDNTVASPPPSSDDPQGQWHSYPIAAGQTLAQLFRDNNLPVGDVFAMADVEGQDKPLSNLQTGQEVRLRINDRGTVTGLTLATKKGQVLFIRQQDGTFLQAR</sequence>
<evidence type="ECO:0000313" key="5">
    <source>
        <dbReference type="EMBL" id="KFD21098.1"/>
    </source>
</evidence>
<dbReference type="Gene3D" id="3.10.450.350">
    <property type="match status" value="1"/>
</dbReference>
<comment type="caution">
    <text evidence="5">The sequence shown here is derived from an EMBL/GenBank/DDBJ whole genome shotgun (WGS) entry which is preliminary data.</text>
</comment>
<dbReference type="eggNOG" id="COG3061">
    <property type="taxonomic scope" value="Bacteria"/>
</dbReference>